<evidence type="ECO:0000256" key="10">
    <source>
        <dbReference type="SAM" id="Phobius"/>
    </source>
</evidence>
<evidence type="ECO:0008006" key="14">
    <source>
        <dbReference type="Google" id="ProtNLM"/>
    </source>
</evidence>
<feature type="region of interest" description="Disordered" evidence="9">
    <location>
        <begin position="359"/>
        <end position="378"/>
    </location>
</feature>
<dbReference type="PROSITE" id="PS50929">
    <property type="entry name" value="ABC_TM1F"/>
    <property type="match status" value="1"/>
</dbReference>
<sequence>MFLMFFTNTMTQSLASSSGYWLAYWAQIESARNTTPPEPTPFSSADGSVSTDTGNATGPVHSATHSLLTRDTCSEIYAGLTLVTLAVILTRSFVFFSVCMRASTKLHNAMFSGVIRSVMSFFTVNPSGQILNRFSKDMGQIDEQLPLILLDCLQIGFNLVGVIVLVVIVNYWILLPTLIMFVTFYLLRRIYVSTSRNVQRLEGITRSPVFSHLNASLQGLTTIRAFEAQEILKQEFDTHQDLHSSAFYLSMVSGRAFGMWMDIVCLLFLACVTLSFLVLETVHPTEIRTSISQSSAIELNTTSALANYATEADVYDGDVGLAITQSIGLVGILQWGICQSAELENQMTSVERVLEFSNLPSEPPLQSEPGKSPPEDWPSQGSITFNKVYLSYNAMETAVLKNLNFNILPSEKVGIVGRTGAGKSSLISALFRTADIEGHILIDGVNICDIGLHDLRGHISIIPQEPVLFSGTLKQNLDPFDEFSEDVLRKTLDEVELKEIHQGPSSIHAPVSEGGSNFSVGQRQLVCLARALLRKNKILVLDEATANVDPQTDELIQNTLRRKFSDCTVLTIAHRLSSIMHSDRIIVMDAGTLAEFDHPYVLLRNVDGVFHSMVQNMGKQMADEMYSQAEKVNRGWCGPFFGGLLWLNGKTYPKTDCTSNHGFGEIHKFGPITFCRISNVVEWSKASHSQYNGTADEEVIRARIPGMLEVGGGGGVRVAEAAQTRVRGCELVGSGMTAITRLVSEWRERNGVRKCRHWTRMMSALVCRVETGGGGEGGVQLKRLLKMNPLLIFHPISPLTTEQLAKTGAKTRPVHELGESQFCAQSMKWTSEEGIQSVKGRPSERTIILCPSRWIYMSVVYQGQHCTVIIDKENIAEGGGCDITLRPLKLATSMNRRLESERERECGGVRGVWHYLRQQMASKIIDCELSPWSYRTSLIILPANVCDETANDGEIKHSAKSNTLAQPVSVSTY</sequence>
<keyword evidence="7 10" id="KW-1133">Transmembrane helix</keyword>
<organism evidence="13">
    <name type="scientific">Timema bartmani</name>
    <dbReference type="NCBI Taxonomy" id="61472"/>
    <lineage>
        <taxon>Eukaryota</taxon>
        <taxon>Metazoa</taxon>
        <taxon>Ecdysozoa</taxon>
        <taxon>Arthropoda</taxon>
        <taxon>Hexapoda</taxon>
        <taxon>Insecta</taxon>
        <taxon>Pterygota</taxon>
        <taxon>Neoptera</taxon>
        <taxon>Polyneoptera</taxon>
        <taxon>Phasmatodea</taxon>
        <taxon>Timematodea</taxon>
        <taxon>Timematoidea</taxon>
        <taxon>Timematidae</taxon>
        <taxon>Timema</taxon>
    </lineage>
</organism>
<dbReference type="FunFam" id="1.20.1560.10:FF:000014">
    <property type="entry name" value="Multidrug resistance-associated protein member 4"/>
    <property type="match status" value="1"/>
</dbReference>
<comment type="similarity">
    <text evidence="2">Belongs to the ABC transporter superfamily. ABCC family. Conjugate transporter (TC 3.A.1.208) subfamily.</text>
</comment>
<gene>
    <name evidence="13" type="ORF">TBIB3V08_LOCUS7096</name>
</gene>
<evidence type="ECO:0000256" key="2">
    <source>
        <dbReference type="ARBA" id="ARBA00009726"/>
    </source>
</evidence>
<dbReference type="SMART" id="SM00382">
    <property type="entry name" value="AAA"/>
    <property type="match status" value="1"/>
</dbReference>
<dbReference type="InterPro" id="IPR050173">
    <property type="entry name" value="ABC_transporter_C-like"/>
</dbReference>
<evidence type="ECO:0000256" key="3">
    <source>
        <dbReference type="ARBA" id="ARBA00022448"/>
    </source>
</evidence>
<feature type="domain" description="ABC transporter" evidence="11">
    <location>
        <begin position="383"/>
        <end position="615"/>
    </location>
</feature>
<keyword evidence="8 10" id="KW-0472">Membrane</keyword>
<dbReference type="Gene3D" id="3.40.50.300">
    <property type="entry name" value="P-loop containing nucleotide triphosphate hydrolases"/>
    <property type="match status" value="1"/>
</dbReference>
<evidence type="ECO:0000259" key="11">
    <source>
        <dbReference type="PROSITE" id="PS50893"/>
    </source>
</evidence>
<feature type="transmembrane region" description="Helical" evidence="10">
    <location>
        <begin position="76"/>
        <end position="99"/>
    </location>
</feature>
<reference evidence="13" key="1">
    <citation type="submission" date="2020-11" db="EMBL/GenBank/DDBJ databases">
        <authorList>
            <person name="Tran Van P."/>
        </authorList>
    </citation>
    <scope>NUCLEOTIDE SEQUENCE</scope>
</reference>
<dbReference type="PANTHER" id="PTHR24223:SF456">
    <property type="entry name" value="MULTIDRUG RESISTANCE-ASSOCIATED PROTEIN LETHAL(2)03659"/>
    <property type="match status" value="1"/>
</dbReference>
<dbReference type="CDD" id="cd03244">
    <property type="entry name" value="ABCC_MRP_domain2"/>
    <property type="match status" value="1"/>
</dbReference>
<dbReference type="GO" id="GO:0016020">
    <property type="term" value="C:membrane"/>
    <property type="evidence" value="ECO:0007669"/>
    <property type="project" value="UniProtKB-SubCell"/>
</dbReference>
<evidence type="ECO:0000259" key="12">
    <source>
        <dbReference type="PROSITE" id="PS50929"/>
    </source>
</evidence>
<evidence type="ECO:0000256" key="7">
    <source>
        <dbReference type="ARBA" id="ARBA00022989"/>
    </source>
</evidence>
<dbReference type="SUPFAM" id="SSF52540">
    <property type="entry name" value="P-loop containing nucleoside triphosphate hydrolases"/>
    <property type="match status" value="1"/>
</dbReference>
<dbReference type="InterPro" id="IPR017871">
    <property type="entry name" value="ABC_transporter-like_CS"/>
</dbReference>
<dbReference type="SUPFAM" id="SSF90123">
    <property type="entry name" value="ABC transporter transmembrane region"/>
    <property type="match status" value="1"/>
</dbReference>
<dbReference type="FunFam" id="3.40.50.300:FF:000163">
    <property type="entry name" value="Multidrug resistance-associated protein member 4"/>
    <property type="match status" value="1"/>
</dbReference>
<dbReference type="GO" id="GO:0140359">
    <property type="term" value="F:ABC-type transporter activity"/>
    <property type="evidence" value="ECO:0007669"/>
    <property type="project" value="InterPro"/>
</dbReference>
<dbReference type="Gene3D" id="1.20.1560.10">
    <property type="entry name" value="ABC transporter type 1, transmembrane domain"/>
    <property type="match status" value="1"/>
</dbReference>
<proteinExistence type="inferred from homology"/>
<dbReference type="GO" id="GO:0016887">
    <property type="term" value="F:ATP hydrolysis activity"/>
    <property type="evidence" value="ECO:0007669"/>
    <property type="project" value="InterPro"/>
</dbReference>
<accession>A0A7R9I298</accession>
<dbReference type="Pfam" id="PF00005">
    <property type="entry name" value="ABC_tran"/>
    <property type="match status" value="1"/>
</dbReference>
<evidence type="ECO:0000256" key="6">
    <source>
        <dbReference type="ARBA" id="ARBA00022840"/>
    </source>
</evidence>
<protein>
    <recommendedName>
        <fullName evidence="14">Multidrug resistance-associated protein lethal(2)03659</fullName>
    </recommendedName>
</protein>
<dbReference type="InterPro" id="IPR003439">
    <property type="entry name" value="ABC_transporter-like_ATP-bd"/>
</dbReference>
<comment type="subcellular location">
    <subcellularLocation>
        <location evidence="1">Membrane</location>
        <topology evidence="1">Multi-pass membrane protein</topology>
    </subcellularLocation>
</comment>
<feature type="transmembrane region" description="Helical" evidence="10">
    <location>
        <begin position="257"/>
        <end position="279"/>
    </location>
</feature>
<dbReference type="InterPro" id="IPR036640">
    <property type="entry name" value="ABC1_TM_sf"/>
</dbReference>
<dbReference type="EMBL" id="OD566819">
    <property type="protein sequence ID" value="CAD7444730.1"/>
    <property type="molecule type" value="Genomic_DNA"/>
</dbReference>
<feature type="region of interest" description="Disordered" evidence="9">
    <location>
        <begin position="35"/>
        <end position="56"/>
    </location>
</feature>
<dbReference type="PROSITE" id="PS50893">
    <property type="entry name" value="ABC_TRANSPORTER_2"/>
    <property type="match status" value="1"/>
</dbReference>
<keyword evidence="3" id="KW-0813">Transport</keyword>
<evidence type="ECO:0000256" key="5">
    <source>
        <dbReference type="ARBA" id="ARBA00022741"/>
    </source>
</evidence>
<dbReference type="InterPro" id="IPR011527">
    <property type="entry name" value="ABC1_TM_dom"/>
</dbReference>
<dbReference type="GO" id="GO:0005524">
    <property type="term" value="F:ATP binding"/>
    <property type="evidence" value="ECO:0007669"/>
    <property type="project" value="UniProtKB-KW"/>
</dbReference>
<keyword evidence="4 10" id="KW-0812">Transmembrane</keyword>
<dbReference type="Pfam" id="PF00664">
    <property type="entry name" value="ABC_membrane"/>
    <property type="match status" value="1"/>
</dbReference>
<dbReference type="PROSITE" id="PS00211">
    <property type="entry name" value="ABC_TRANSPORTER_1"/>
    <property type="match status" value="1"/>
</dbReference>
<dbReference type="InterPro" id="IPR027417">
    <property type="entry name" value="P-loop_NTPase"/>
</dbReference>
<evidence type="ECO:0000313" key="13">
    <source>
        <dbReference type="EMBL" id="CAD7444730.1"/>
    </source>
</evidence>
<dbReference type="InterPro" id="IPR003593">
    <property type="entry name" value="AAA+_ATPase"/>
</dbReference>
<evidence type="ECO:0000256" key="1">
    <source>
        <dbReference type="ARBA" id="ARBA00004141"/>
    </source>
</evidence>
<feature type="transmembrane region" description="Helical" evidence="10">
    <location>
        <begin position="155"/>
        <end position="187"/>
    </location>
</feature>
<feature type="domain" description="ABC transmembrane type-1" evidence="12">
    <location>
        <begin position="76"/>
        <end position="279"/>
    </location>
</feature>
<evidence type="ECO:0000256" key="8">
    <source>
        <dbReference type="ARBA" id="ARBA00023136"/>
    </source>
</evidence>
<dbReference type="AlphaFoldDB" id="A0A7R9I298"/>
<evidence type="ECO:0000256" key="9">
    <source>
        <dbReference type="SAM" id="MobiDB-lite"/>
    </source>
</evidence>
<keyword evidence="6" id="KW-0067">ATP-binding</keyword>
<keyword evidence="5" id="KW-0547">Nucleotide-binding</keyword>
<dbReference type="PANTHER" id="PTHR24223">
    <property type="entry name" value="ATP-BINDING CASSETTE SUB-FAMILY C"/>
    <property type="match status" value="1"/>
</dbReference>
<name>A0A7R9I298_9NEOP</name>
<evidence type="ECO:0000256" key="4">
    <source>
        <dbReference type="ARBA" id="ARBA00022692"/>
    </source>
</evidence>